<evidence type="ECO:0000313" key="2">
    <source>
        <dbReference type="Proteomes" id="UP000050474"/>
    </source>
</evidence>
<comment type="caution">
    <text evidence="1">The sequence shown here is derived from an EMBL/GenBank/DDBJ whole genome shotgun (WGS) entry which is preliminary data.</text>
</comment>
<evidence type="ECO:0000313" key="1">
    <source>
        <dbReference type="EMBL" id="KPY85321.1"/>
    </source>
</evidence>
<protein>
    <submittedName>
        <fullName evidence="1">Uncharacterized protein</fullName>
    </submittedName>
</protein>
<dbReference type="Proteomes" id="UP000050474">
    <property type="component" value="Unassembled WGS sequence"/>
</dbReference>
<proteinExistence type="predicted"/>
<gene>
    <name evidence="1" type="ORF">ALO44_05672</name>
</gene>
<organism evidence="1 2">
    <name type="scientific">Pseudomonas syringae pv. tagetis</name>
    <dbReference type="NCBI Taxonomy" id="129140"/>
    <lineage>
        <taxon>Bacteria</taxon>
        <taxon>Pseudomonadati</taxon>
        <taxon>Pseudomonadota</taxon>
        <taxon>Gammaproteobacteria</taxon>
        <taxon>Pseudomonadales</taxon>
        <taxon>Pseudomonadaceae</taxon>
        <taxon>Pseudomonas</taxon>
    </lineage>
</organism>
<reference evidence="1 2" key="1">
    <citation type="submission" date="2015-09" db="EMBL/GenBank/DDBJ databases">
        <title>Genome announcement of multiple Pseudomonas syringae strains.</title>
        <authorList>
            <person name="Thakur S."/>
            <person name="Wang P.W."/>
            <person name="Gong Y."/>
            <person name="Weir B.S."/>
            <person name="Guttman D.S."/>
        </authorList>
    </citation>
    <scope>NUCLEOTIDE SEQUENCE [LARGE SCALE GENOMIC DNA]</scope>
    <source>
        <strain evidence="1 2">ICMP4091</strain>
    </source>
</reference>
<dbReference type="AlphaFoldDB" id="A0A0Q0B039"/>
<dbReference type="EMBL" id="LJRM01000112">
    <property type="protein sequence ID" value="KPY85321.1"/>
    <property type="molecule type" value="Genomic_DNA"/>
</dbReference>
<name>A0A0Q0B039_9PSED</name>
<accession>A0A0Q0B039</accession>
<dbReference type="STRING" id="129140.ALO44_05672"/>
<sequence length="301" mass="33232">MGMCLKDSRPAEHIKQVRLADQIQRSFVVHGHAFGLWHAPAQAHVAFFQRTTANRPASGIEFQDAFRLIGQRQQVAARLIELQTGQIAHGKLAITFAVSDHLEITRCIGIDSGKAAHLDDLHRIALAGDKQALAARVIGQTFVAFIATGRQPQRQLLGIGGVQTFGVVIHMNLNQPQLTLITDDVNAGADVFNGLCIAKPHQRNTSQHTTIQAEFDQFRILVGHREQALAVRVVAQARDIILKPLDNLLFCHSTILIKTNGLKRVGLPEHLPVEQYALHVAVALIGAHEQHNQRNKDDKQE</sequence>